<dbReference type="Gene3D" id="3.30.70.1470">
    <property type="entry name" value="Caspase-like"/>
    <property type="match status" value="1"/>
</dbReference>
<evidence type="ECO:0000259" key="3">
    <source>
        <dbReference type="PROSITE" id="PS50207"/>
    </source>
</evidence>
<dbReference type="InterPro" id="IPR011600">
    <property type="entry name" value="Pept_C14_caspase"/>
</dbReference>
<evidence type="ECO:0000256" key="1">
    <source>
        <dbReference type="ARBA" id="ARBA00010134"/>
    </source>
</evidence>
<dbReference type="InterPro" id="IPR015917">
    <property type="entry name" value="Pept_C14A"/>
</dbReference>
<evidence type="ECO:0000256" key="2">
    <source>
        <dbReference type="RuleBase" id="RU003971"/>
    </source>
</evidence>
<dbReference type="GO" id="GO:0006915">
    <property type="term" value="P:apoptotic process"/>
    <property type="evidence" value="ECO:0007669"/>
    <property type="project" value="TreeGrafter"/>
</dbReference>
<dbReference type="GO" id="GO:0005737">
    <property type="term" value="C:cytoplasm"/>
    <property type="evidence" value="ECO:0007669"/>
    <property type="project" value="TreeGrafter"/>
</dbReference>
<evidence type="ECO:0000313" key="6">
    <source>
        <dbReference type="Proteomes" id="UP000886998"/>
    </source>
</evidence>
<dbReference type="PROSITE" id="PS01122">
    <property type="entry name" value="CASPASE_CYS"/>
    <property type="match status" value="1"/>
</dbReference>
<comment type="similarity">
    <text evidence="1 2">Belongs to the peptidase C14A family.</text>
</comment>
<dbReference type="PRINTS" id="PR00376">
    <property type="entry name" value="IL1BCENZYME"/>
</dbReference>
<dbReference type="InterPro" id="IPR029030">
    <property type="entry name" value="Caspase-like_dom_sf"/>
</dbReference>
<dbReference type="OrthoDB" id="6433348at2759"/>
<feature type="domain" description="Caspase family p20" evidence="4">
    <location>
        <begin position="63"/>
        <end position="184"/>
    </location>
</feature>
<evidence type="ECO:0000259" key="4">
    <source>
        <dbReference type="PROSITE" id="PS50208"/>
    </source>
</evidence>
<dbReference type="EMBL" id="BMAV01007892">
    <property type="protein sequence ID" value="GFY51100.1"/>
    <property type="molecule type" value="Genomic_DNA"/>
</dbReference>
<sequence>MEPKPDHQPAIQMNDNDSYSEIFDVDDQLNRTFENSLSLNYNAASFQENISTDPKYQEFKKVKFGDCYIFNYQMFEGRKSRLESENDVKRLKHVFGELNFDVFEFKNLSQLETTEALKKISEKDHSQKKYFVCCFLTHGGPETLCTSDKNINVSDIFSHFTRSSCPTLSGKPKIFIIQACRGSKYETEESVNCADYFLIECNKDYLDFLIVNSTYYDTVSFKSSDEEHSIHHGAFFIDELCRSLEQFSGELELLQILTIVNYRVSYLFLSKSKEKKKNMKKQVPCFVSRLRTDVKFEKPITPFVSYETLCFDKRRKESRLGLESTENPLSDKECYQLQNPENIMFLSIADTNIVDLRIAGSILWNSFAGRKYSREEQMQSRTFKRSEIMQFLKKNLNSSEADCLICFLAGDSRNGRLLDANGRKISKEDVIKTCESFTGKPKIFIYLLRELPYVTSDSADGETDLIPLRTDIIPFHADILEICITITEWKQAIGPIETFCQIFNSSSKDFINLLTKINHELVKNYNFFGRPGSETSDECNHDTFMITSTLTKHLFLP</sequence>
<proteinExistence type="inferred from homology"/>
<dbReference type="SMART" id="SM00115">
    <property type="entry name" value="CASc"/>
    <property type="match status" value="1"/>
</dbReference>
<dbReference type="GO" id="GO:0004197">
    <property type="term" value="F:cysteine-type endopeptidase activity"/>
    <property type="evidence" value="ECO:0007669"/>
    <property type="project" value="InterPro"/>
</dbReference>
<dbReference type="SUPFAM" id="SSF52129">
    <property type="entry name" value="Caspase-like"/>
    <property type="match status" value="2"/>
</dbReference>
<dbReference type="Pfam" id="PF00656">
    <property type="entry name" value="Peptidase_C14"/>
    <property type="match status" value="1"/>
</dbReference>
<organism evidence="5 6">
    <name type="scientific">Trichonephila inaurata madagascariensis</name>
    <dbReference type="NCBI Taxonomy" id="2747483"/>
    <lineage>
        <taxon>Eukaryota</taxon>
        <taxon>Metazoa</taxon>
        <taxon>Ecdysozoa</taxon>
        <taxon>Arthropoda</taxon>
        <taxon>Chelicerata</taxon>
        <taxon>Arachnida</taxon>
        <taxon>Araneae</taxon>
        <taxon>Araneomorphae</taxon>
        <taxon>Entelegynae</taxon>
        <taxon>Araneoidea</taxon>
        <taxon>Nephilidae</taxon>
        <taxon>Trichonephila</taxon>
        <taxon>Trichonephila inaurata</taxon>
    </lineage>
</organism>
<dbReference type="InterPro" id="IPR033139">
    <property type="entry name" value="Caspase_cys_AS"/>
</dbReference>
<dbReference type="Proteomes" id="UP000886998">
    <property type="component" value="Unassembled WGS sequence"/>
</dbReference>
<dbReference type="PANTHER" id="PTHR10454:SF248">
    <property type="entry name" value="CASPASE-8-LIKE"/>
    <property type="match status" value="1"/>
</dbReference>
<reference evidence="5" key="1">
    <citation type="submission" date="2020-08" db="EMBL/GenBank/DDBJ databases">
        <title>Multicomponent nature underlies the extraordinary mechanical properties of spider dragline silk.</title>
        <authorList>
            <person name="Kono N."/>
            <person name="Nakamura H."/>
            <person name="Mori M."/>
            <person name="Yoshida Y."/>
            <person name="Ohtoshi R."/>
            <person name="Malay A.D."/>
            <person name="Moran D.A.P."/>
            <person name="Tomita M."/>
            <person name="Numata K."/>
            <person name="Arakawa K."/>
        </authorList>
    </citation>
    <scope>NUCLEOTIDE SEQUENCE</scope>
</reference>
<dbReference type="InterPro" id="IPR002138">
    <property type="entry name" value="Pept_C14_p10"/>
</dbReference>
<dbReference type="InterPro" id="IPR001309">
    <property type="entry name" value="Pept_C14_p20"/>
</dbReference>
<dbReference type="GO" id="GO:0006508">
    <property type="term" value="P:proteolysis"/>
    <property type="evidence" value="ECO:0007669"/>
    <property type="project" value="InterPro"/>
</dbReference>
<gene>
    <name evidence="5" type="primary">CASP3</name>
    <name evidence="5" type="ORF">TNIN_270031</name>
</gene>
<keyword evidence="6" id="KW-1185">Reference proteome</keyword>
<dbReference type="PROSITE" id="PS50208">
    <property type="entry name" value="CASPASE_P20"/>
    <property type="match status" value="1"/>
</dbReference>
<dbReference type="InterPro" id="IPR002398">
    <property type="entry name" value="Pept_C14"/>
</dbReference>
<dbReference type="PROSITE" id="PS50207">
    <property type="entry name" value="CASPASE_P10"/>
    <property type="match status" value="1"/>
</dbReference>
<feature type="domain" description="Caspase family p10" evidence="3">
    <location>
        <begin position="233"/>
        <end position="298"/>
    </location>
</feature>
<dbReference type="GO" id="GO:0043525">
    <property type="term" value="P:positive regulation of neuron apoptotic process"/>
    <property type="evidence" value="ECO:0007669"/>
    <property type="project" value="TreeGrafter"/>
</dbReference>
<protein>
    <submittedName>
        <fullName evidence="5">Caspase-3</fullName>
    </submittedName>
</protein>
<dbReference type="Gene3D" id="3.40.50.1460">
    <property type="match status" value="2"/>
</dbReference>
<name>A0A8X6XEB6_9ARAC</name>
<evidence type="ECO:0000313" key="5">
    <source>
        <dbReference type="EMBL" id="GFY51100.1"/>
    </source>
</evidence>
<dbReference type="AlphaFoldDB" id="A0A8X6XEB6"/>
<accession>A0A8X6XEB6</accession>
<comment type="caution">
    <text evidence="5">The sequence shown here is derived from an EMBL/GenBank/DDBJ whole genome shotgun (WGS) entry which is preliminary data.</text>
</comment>
<dbReference type="PANTHER" id="PTHR10454">
    <property type="entry name" value="CASPASE"/>
    <property type="match status" value="1"/>
</dbReference>